<reference evidence="2" key="2">
    <citation type="submission" date="2011-02" db="EMBL/GenBank/DDBJ databases">
        <authorList>
            <person name="MacLean D."/>
        </authorList>
    </citation>
    <scope>NUCLEOTIDE SEQUENCE</scope>
</reference>
<dbReference type="HOGENOM" id="CLU_1024576_0_0_1"/>
<evidence type="ECO:0000256" key="1">
    <source>
        <dbReference type="SAM" id="MobiDB-lite"/>
    </source>
</evidence>
<feature type="region of interest" description="Disordered" evidence="1">
    <location>
        <begin position="209"/>
        <end position="236"/>
    </location>
</feature>
<feature type="compositionally biased region" description="Basic and acidic residues" evidence="1">
    <location>
        <begin position="101"/>
        <end position="110"/>
    </location>
</feature>
<sequence>MAHWNGGLEYQNGKMSRSNQRIGFISKQASLLIEFAVTGAIGASGSKGELVAYLQQIKSSSNTEKPYNESRILIPETHDRKRYQTTTKCQKDNANKCGSSSRKDRETEVDREIDEDEDELNPFTNTKKALESLPSRAPIQDTSESDVADFRKEPKVQGDSLSDFECLSRESIPEYVAFKKSTLRRKFKATQKDASTECFREAAHSLSSRQTRIGSDTVKQSRQTGIGSASCTYTDSERENAWNPFAENGEASTCVRLTAAESNSRFTSLCPN</sequence>
<reference evidence="2" key="1">
    <citation type="journal article" date="2011" name="PLoS Biol.">
        <title>Gene gain and loss during evolution of obligate parasitism in the white rust pathogen of Arabidopsis thaliana.</title>
        <authorList>
            <person name="Kemen E."/>
            <person name="Gardiner A."/>
            <person name="Schultz-Larsen T."/>
            <person name="Kemen A.C."/>
            <person name="Balmuth A.L."/>
            <person name="Robert-Seilaniantz A."/>
            <person name="Bailey K."/>
            <person name="Holub E."/>
            <person name="Studholme D.J."/>
            <person name="Maclean D."/>
            <person name="Jones J.D."/>
        </authorList>
    </citation>
    <scope>NUCLEOTIDE SEQUENCE</scope>
</reference>
<feature type="region of interest" description="Disordered" evidence="1">
    <location>
        <begin position="79"/>
        <end position="147"/>
    </location>
</feature>
<protein>
    <submittedName>
        <fullName evidence="2">AlNc14C9G1183 protein</fullName>
    </submittedName>
</protein>
<evidence type="ECO:0000313" key="2">
    <source>
        <dbReference type="EMBL" id="CCA15218.1"/>
    </source>
</evidence>
<feature type="compositionally biased region" description="Polar residues" evidence="1">
    <location>
        <begin position="209"/>
        <end position="234"/>
    </location>
</feature>
<name>F0W2D3_9STRA</name>
<accession>F0W2D3</accession>
<dbReference type="EMBL" id="FR824054">
    <property type="protein sequence ID" value="CCA15218.1"/>
    <property type="molecule type" value="Genomic_DNA"/>
</dbReference>
<organism evidence="2">
    <name type="scientific">Albugo laibachii Nc14</name>
    <dbReference type="NCBI Taxonomy" id="890382"/>
    <lineage>
        <taxon>Eukaryota</taxon>
        <taxon>Sar</taxon>
        <taxon>Stramenopiles</taxon>
        <taxon>Oomycota</taxon>
        <taxon>Peronosporomycetes</taxon>
        <taxon>Albuginales</taxon>
        <taxon>Albuginaceae</taxon>
        <taxon>Albugo</taxon>
    </lineage>
</organism>
<proteinExistence type="predicted"/>
<feature type="compositionally biased region" description="Acidic residues" evidence="1">
    <location>
        <begin position="111"/>
        <end position="120"/>
    </location>
</feature>
<dbReference type="AlphaFoldDB" id="F0W2D3"/>
<gene>
    <name evidence="2" type="primary">AlNc14C9G1183</name>
    <name evidence="2" type="ORF">ALNC14_013610</name>
</gene>